<reference evidence="1" key="1">
    <citation type="submission" date="2024-07" db="EMBL/GenBank/DDBJ databases">
        <title>Complete genome sequence of Prevotella sp. YM-2024 GTC17254.</title>
        <authorList>
            <person name="Hayashi M."/>
            <person name="Muto Y."/>
            <person name="Tanaka K."/>
            <person name="Niwa H."/>
        </authorList>
    </citation>
    <scope>NUCLEOTIDE SEQUENCE</scope>
    <source>
        <strain evidence="1">GTC17254</strain>
    </source>
</reference>
<sequence length="102" mass="12084">MNDDNIIDEINAWLNESKHNKPICVQIDIWGKNISGIEKHLPFCIIDIKGDTDRIHVRFYKDVSSAPREYDADLYYLNHFYELLNKEGIYLINDKWVSTHTE</sequence>
<name>A0AB33IX91_9BACT</name>
<dbReference type="EMBL" id="AP035786">
    <property type="protein sequence ID" value="BFO72623.1"/>
    <property type="molecule type" value="Genomic_DNA"/>
</dbReference>
<proteinExistence type="predicted"/>
<evidence type="ECO:0000313" key="1">
    <source>
        <dbReference type="EMBL" id="BFO72623.1"/>
    </source>
</evidence>
<accession>A0AB33IX91</accession>
<protein>
    <submittedName>
        <fullName evidence="1">Uncharacterized protein</fullName>
    </submittedName>
</protein>
<gene>
    <name evidence="1" type="ORF">GTC17254_02200</name>
</gene>
<organism evidence="1">
    <name type="scientific">Prevotella sp. GTC17254</name>
    <dbReference type="NCBI Taxonomy" id="3236794"/>
    <lineage>
        <taxon>Bacteria</taxon>
        <taxon>Pseudomonadati</taxon>
        <taxon>Bacteroidota</taxon>
        <taxon>Bacteroidia</taxon>
        <taxon>Bacteroidales</taxon>
        <taxon>Prevotellaceae</taxon>
        <taxon>Prevotella</taxon>
    </lineage>
</organism>
<dbReference type="AlphaFoldDB" id="A0AB33IX91"/>